<dbReference type="Proteomes" id="UP000574390">
    <property type="component" value="Unassembled WGS sequence"/>
</dbReference>
<feature type="non-terminal residue" evidence="3">
    <location>
        <position position="1077"/>
    </location>
</feature>
<feature type="compositionally biased region" description="Basic and acidic residues" evidence="1">
    <location>
        <begin position="903"/>
        <end position="921"/>
    </location>
</feature>
<dbReference type="InterPro" id="IPR057537">
    <property type="entry name" value="C2_C2CD3_N"/>
</dbReference>
<comment type="caution">
    <text evidence="3">The sequence shown here is derived from an EMBL/GenBank/DDBJ whole genome shotgun (WGS) entry which is preliminary data.</text>
</comment>
<feature type="compositionally biased region" description="Basic and acidic residues" evidence="1">
    <location>
        <begin position="492"/>
        <end position="508"/>
    </location>
</feature>
<gene>
    <name evidence="3" type="ORF">FOZ62_019940</name>
</gene>
<sequence length="1077" mass="116189">MSAAVAAVAANISDRSSSSTCELSLPPSVTGPVYGILSLDIHEIKQEPPQQGDKGEETEKRDPSLADDDTTSQKFRVIWWGDSSCKKPSGSSSTKTTQQPLLTPANIATPFDKSSVSYTIRCTPPKFLKYLNDARSVSLRRVIVSSPELPLPEQTCKLPLQPAVAEARAGGTMAVRLEGCFPLHTTHREAQTSHRKLRVKLCVLWKTNAPHQFPVVRQPSSRPLPATMANKGATSRTISPPSHTSGGTSAATPSYGNFIEANYGDQHPGPHQPSSSRQLPNTTARPTYRPPPPVMELPAPSPTYILGPTPPYSRFIPTADGPTPSTNSGPYDGSMLFRQNSGASLPDPSQIGPPQTSPLEAPQATLPTPEAAPPRMRSNEEPDACASTALQLAAVYSEPFGFLPSSGTRPSDRHWAELLAADPMFEKQAPMDEGYATSAEELEGRVRSRGHHRKQQQQSQQKRDEQQHPISTRLEAGGSGSKRLKGQVTPRSESRPRRQRKRSVDKSAKKGSSAAPRKAPILPTIPDDIWVYMAVRSLTPADGGPPLPEDLIVRLKGATTATQELHAPKDDYGYYGDEELCDLAMISNSLVVMDKSSGSGSGNEQQPRVQAAVELWQGEYQLYGVGRVALDLAPRDLAALSHNALVRMEALVDCVSGWSGAILATCQLLVDISTQRRPLEDSLNARWQQKQQQRDHYLATVEPGVMGDHEGDGEDLAEESALPSRTARLPDESSAFDTAEVADDVESDRVAHADTQTLSRALTLMDEKVKYLTEGDQTTGLVGGAMRASAVSDASPRQEAAISPTHCASKSTPEDNGSNEHPDDKEAAHGDDGAKGDFEEEKEPPAPECTLEQEACQHDCFSSDAPADASEKAEHDGEKDDTLRRTEVPPDTGYPVVESTMLGDHEEEGHHPQDIQPERADASTAAPTSNDAEVPLDVDYDHDRVPYADTQTLLRVLSLMDEKVKYLTDRDQRTTTAPVDEALAVPDASREAAPATPQGALDGGVQPLGASGHPGLVIEANSPATRHHLGEISACDEGPEEEDLKVHEELHAVESDVTDEQPAERDNDVAGDDEDTR</sequence>
<feature type="domain" description="C2CD3 N-terminal C2" evidence="2">
    <location>
        <begin position="23"/>
        <end position="140"/>
    </location>
</feature>
<dbReference type="AlphaFoldDB" id="A0A7J6U254"/>
<reference evidence="3 4" key="1">
    <citation type="submission" date="2020-04" db="EMBL/GenBank/DDBJ databases">
        <title>Perkinsus olseni comparative genomics.</title>
        <authorList>
            <person name="Bogema D.R."/>
        </authorList>
    </citation>
    <scope>NUCLEOTIDE SEQUENCE [LARGE SCALE GENOMIC DNA]</scope>
    <source>
        <strain evidence="3">ATCC PRA-205</strain>
    </source>
</reference>
<feature type="compositionally biased region" description="Basic and acidic residues" evidence="1">
    <location>
        <begin position="53"/>
        <end position="64"/>
    </location>
</feature>
<feature type="compositionally biased region" description="Polar residues" evidence="1">
    <location>
        <begin position="232"/>
        <end position="255"/>
    </location>
</feature>
<feature type="compositionally biased region" description="Basic and acidic residues" evidence="1">
    <location>
        <begin position="869"/>
        <end position="888"/>
    </location>
</feature>
<organism evidence="3 4">
    <name type="scientific">Perkinsus olseni</name>
    <name type="common">Perkinsus atlanticus</name>
    <dbReference type="NCBI Taxonomy" id="32597"/>
    <lineage>
        <taxon>Eukaryota</taxon>
        <taxon>Sar</taxon>
        <taxon>Alveolata</taxon>
        <taxon>Perkinsozoa</taxon>
        <taxon>Perkinsea</taxon>
        <taxon>Perkinsida</taxon>
        <taxon>Perkinsidae</taxon>
        <taxon>Perkinsus</taxon>
    </lineage>
</organism>
<evidence type="ECO:0000313" key="3">
    <source>
        <dbReference type="EMBL" id="KAF4751804.1"/>
    </source>
</evidence>
<accession>A0A7J6U254</accession>
<dbReference type="EMBL" id="JABANM010002901">
    <property type="protein sequence ID" value="KAF4751804.1"/>
    <property type="molecule type" value="Genomic_DNA"/>
</dbReference>
<dbReference type="Pfam" id="PF25339">
    <property type="entry name" value="C2_C2CD3_N"/>
    <property type="match status" value="1"/>
</dbReference>
<feature type="compositionally biased region" description="Basic and acidic residues" evidence="1">
    <location>
        <begin position="1044"/>
        <end position="1054"/>
    </location>
</feature>
<feature type="region of interest" description="Disordered" evidence="1">
    <location>
        <begin position="46"/>
        <end position="69"/>
    </location>
</feature>
<protein>
    <recommendedName>
        <fullName evidence="2">C2CD3 N-terminal C2 domain-containing protein</fullName>
    </recommendedName>
</protein>
<feature type="region of interest" description="Disordered" evidence="1">
    <location>
        <begin position="789"/>
        <end position="936"/>
    </location>
</feature>
<feature type="region of interest" description="Disordered" evidence="1">
    <location>
        <begin position="971"/>
        <end position="1018"/>
    </location>
</feature>
<feature type="region of interest" description="Disordered" evidence="1">
    <location>
        <begin position="445"/>
        <end position="521"/>
    </location>
</feature>
<proteinExistence type="predicted"/>
<evidence type="ECO:0000256" key="1">
    <source>
        <dbReference type="SAM" id="MobiDB-lite"/>
    </source>
</evidence>
<feature type="compositionally biased region" description="Polar residues" evidence="1">
    <location>
        <begin position="806"/>
        <end position="816"/>
    </location>
</feature>
<feature type="region of interest" description="Disordered" evidence="1">
    <location>
        <begin position="1033"/>
        <end position="1077"/>
    </location>
</feature>
<feature type="region of interest" description="Disordered" evidence="1">
    <location>
        <begin position="214"/>
        <end position="382"/>
    </location>
</feature>
<name>A0A7J6U254_PEROL</name>
<evidence type="ECO:0000313" key="4">
    <source>
        <dbReference type="Proteomes" id="UP000574390"/>
    </source>
</evidence>
<feature type="compositionally biased region" description="Basic and acidic residues" evidence="1">
    <location>
        <begin position="818"/>
        <end position="837"/>
    </location>
</feature>
<feature type="compositionally biased region" description="Pro residues" evidence="1">
    <location>
        <begin position="288"/>
        <end position="301"/>
    </location>
</feature>
<evidence type="ECO:0000259" key="2">
    <source>
        <dbReference type="Pfam" id="PF25339"/>
    </source>
</evidence>
<feature type="region of interest" description="Disordered" evidence="1">
    <location>
        <begin position="704"/>
        <end position="734"/>
    </location>
</feature>